<sequence>MQQILISFLCFFFITSCKLLGAAGNSCTESKFQSNGTNSEIECVHLRKPSATTKLVATGATSDVYSFGMLLLEMVGGRKYVGATIEEKPHEVYYPKWIYNLLEEGEDLRIHIGDDGNSKTPKKLSIVGLSCIQWYPVDRPSMKTVVQMPMYLELETITELE</sequence>
<dbReference type="InterPro" id="IPR045874">
    <property type="entry name" value="LRK10/LRL21-25-like"/>
</dbReference>
<proteinExistence type="predicted"/>
<comment type="caution">
    <text evidence="9">The sequence shown here is derived from an EMBL/GenBank/DDBJ whole genome shotgun (WGS) entry which is preliminary data.</text>
</comment>
<protein>
    <submittedName>
        <fullName evidence="9">Uncharacterized protein</fullName>
    </submittedName>
</protein>
<dbReference type="SUPFAM" id="SSF56112">
    <property type="entry name" value="Protein kinase-like (PK-like)"/>
    <property type="match status" value="1"/>
</dbReference>
<dbReference type="EMBL" id="JBEDUW010000007">
    <property type="protein sequence ID" value="KAK9911884.1"/>
    <property type="molecule type" value="Genomic_DNA"/>
</dbReference>
<reference evidence="9 10" key="1">
    <citation type="journal article" date="2023" name="G3 (Bethesda)">
        <title>A chromosome-length genome assembly and annotation of blackberry (Rubus argutus, cv. 'Hillquist').</title>
        <authorList>
            <person name="Bruna T."/>
            <person name="Aryal R."/>
            <person name="Dudchenko O."/>
            <person name="Sargent D.J."/>
            <person name="Mead D."/>
            <person name="Buti M."/>
            <person name="Cavallini A."/>
            <person name="Hytonen T."/>
            <person name="Andres J."/>
            <person name="Pham M."/>
            <person name="Weisz D."/>
            <person name="Mascagni F."/>
            <person name="Usai G."/>
            <person name="Natali L."/>
            <person name="Bassil N."/>
            <person name="Fernandez G.E."/>
            <person name="Lomsadze A."/>
            <person name="Armour M."/>
            <person name="Olukolu B."/>
            <person name="Poorten T."/>
            <person name="Britton C."/>
            <person name="Davik J."/>
            <person name="Ashrafi H."/>
            <person name="Aiden E.L."/>
            <person name="Borodovsky M."/>
            <person name="Worthington M."/>
        </authorList>
    </citation>
    <scope>NUCLEOTIDE SEQUENCE [LARGE SCALE GENOMIC DNA]</scope>
    <source>
        <strain evidence="9">PI 553951</strain>
    </source>
</reference>
<keyword evidence="4 8" id="KW-0732">Signal</keyword>
<accession>A0AAW1VYD2</accession>
<evidence type="ECO:0000256" key="1">
    <source>
        <dbReference type="ARBA" id="ARBA00004479"/>
    </source>
</evidence>
<evidence type="ECO:0000313" key="10">
    <source>
        <dbReference type="Proteomes" id="UP001457282"/>
    </source>
</evidence>
<evidence type="ECO:0000256" key="7">
    <source>
        <dbReference type="ARBA" id="ARBA00023180"/>
    </source>
</evidence>
<evidence type="ECO:0000256" key="8">
    <source>
        <dbReference type="SAM" id="SignalP"/>
    </source>
</evidence>
<dbReference type="InterPro" id="IPR011009">
    <property type="entry name" value="Kinase-like_dom_sf"/>
</dbReference>
<organism evidence="9 10">
    <name type="scientific">Rubus argutus</name>
    <name type="common">Southern blackberry</name>
    <dbReference type="NCBI Taxonomy" id="59490"/>
    <lineage>
        <taxon>Eukaryota</taxon>
        <taxon>Viridiplantae</taxon>
        <taxon>Streptophyta</taxon>
        <taxon>Embryophyta</taxon>
        <taxon>Tracheophyta</taxon>
        <taxon>Spermatophyta</taxon>
        <taxon>Magnoliopsida</taxon>
        <taxon>eudicotyledons</taxon>
        <taxon>Gunneridae</taxon>
        <taxon>Pentapetalae</taxon>
        <taxon>rosids</taxon>
        <taxon>fabids</taxon>
        <taxon>Rosales</taxon>
        <taxon>Rosaceae</taxon>
        <taxon>Rosoideae</taxon>
        <taxon>Rosoideae incertae sedis</taxon>
        <taxon>Rubus</taxon>
    </lineage>
</organism>
<keyword evidence="10" id="KW-1185">Reference proteome</keyword>
<keyword evidence="2" id="KW-0723">Serine/threonine-protein kinase</keyword>
<keyword evidence="2" id="KW-0808">Transferase</keyword>
<dbReference type="Gene3D" id="1.10.510.10">
    <property type="entry name" value="Transferase(Phosphotransferase) domain 1"/>
    <property type="match status" value="1"/>
</dbReference>
<keyword evidence="7" id="KW-0325">Glycoprotein</keyword>
<evidence type="ECO:0000256" key="2">
    <source>
        <dbReference type="ARBA" id="ARBA00022527"/>
    </source>
</evidence>
<evidence type="ECO:0000256" key="3">
    <source>
        <dbReference type="ARBA" id="ARBA00022692"/>
    </source>
</evidence>
<dbReference type="PANTHER" id="PTHR27009">
    <property type="entry name" value="RUST RESISTANCE KINASE LR10-RELATED"/>
    <property type="match status" value="1"/>
</dbReference>
<dbReference type="GO" id="GO:0016020">
    <property type="term" value="C:membrane"/>
    <property type="evidence" value="ECO:0007669"/>
    <property type="project" value="UniProtKB-SubCell"/>
</dbReference>
<gene>
    <name evidence="9" type="ORF">M0R45_035764</name>
</gene>
<name>A0AAW1VYD2_RUBAR</name>
<dbReference type="GO" id="GO:0004674">
    <property type="term" value="F:protein serine/threonine kinase activity"/>
    <property type="evidence" value="ECO:0007669"/>
    <property type="project" value="UniProtKB-KW"/>
</dbReference>
<comment type="subcellular location">
    <subcellularLocation>
        <location evidence="1">Membrane</location>
        <topology evidence="1">Single-pass type I membrane protein</topology>
    </subcellularLocation>
</comment>
<feature type="chain" id="PRO_5043643303" evidence="8">
    <location>
        <begin position="25"/>
        <end position="161"/>
    </location>
</feature>
<evidence type="ECO:0000256" key="5">
    <source>
        <dbReference type="ARBA" id="ARBA00022989"/>
    </source>
</evidence>
<evidence type="ECO:0000313" key="9">
    <source>
        <dbReference type="EMBL" id="KAK9911884.1"/>
    </source>
</evidence>
<feature type="signal peptide" evidence="8">
    <location>
        <begin position="1"/>
        <end position="24"/>
    </location>
</feature>
<keyword evidence="6" id="KW-0472">Membrane</keyword>
<keyword evidence="5" id="KW-1133">Transmembrane helix</keyword>
<evidence type="ECO:0000256" key="4">
    <source>
        <dbReference type="ARBA" id="ARBA00022729"/>
    </source>
</evidence>
<evidence type="ECO:0000256" key="6">
    <source>
        <dbReference type="ARBA" id="ARBA00023136"/>
    </source>
</evidence>
<keyword evidence="3" id="KW-0812">Transmembrane</keyword>
<dbReference type="Proteomes" id="UP001457282">
    <property type="component" value="Unassembled WGS sequence"/>
</dbReference>
<keyword evidence="2" id="KW-0418">Kinase</keyword>
<dbReference type="AlphaFoldDB" id="A0AAW1VYD2"/>